<dbReference type="InterPro" id="IPR003593">
    <property type="entry name" value="AAA+_ATPase"/>
</dbReference>
<dbReference type="GO" id="GO:0005524">
    <property type="term" value="F:ATP binding"/>
    <property type="evidence" value="ECO:0007669"/>
    <property type="project" value="UniProtKB-KW"/>
</dbReference>
<dbReference type="Gene3D" id="3.40.50.300">
    <property type="entry name" value="P-loop containing nucleotide triphosphate hydrolases"/>
    <property type="match status" value="1"/>
</dbReference>
<dbReference type="PANTHER" id="PTHR32039:SF7">
    <property type="entry name" value="COMPETENCE PROTEIN COMM"/>
    <property type="match status" value="1"/>
</dbReference>
<dbReference type="SUPFAM" id="SSF52540">
    <property type="entry name" value="P-loop containing nucleoside triphosphate hydrolases"/>
    <property type="match status" value="1"/>
</dbReference>
<sequence length="506" mass="54525">MAIARVATRAAMGVNAPQVWVEAHLSNGLPAFNLVGLPEASVKEARERVRSALINAGFEFPQRRITINLAPADLPKQGGRYDLPIAIGILAASGQLPLPPLAQHEFVGELALSGEIRECAGLLPVIVAARKLGMQLVMPQGNRSEAELVGYDGVKLAQHLQHVAAYLHGQETLPGIDGTTQWQQPQPLIEHACLSDVIGQYQAKQALEIAAAGGHNLLMLGPPGTGKTMLASRIISLLPPLNYEEALEVAAIHSVAGMAIEPTQFHRRPFRTPHHTSSAISLVGGGSVPRPGEISLAHLGVLFLDEVAEFPRRVLDCLREPMETGEVVISRAAAKLTFAARFQLIAAMNPSPCGDVGSDSRATPDQIRRYLSRLSGPFIDRFDLTIEVPKLPPGTLTAQTGSSETSASIAARVWAARERQLSRAGMLNSQLGSKALKQAGFQDADLVFLEQSVTKLGLSVRSFHRLQRVARTIADLQHAERVERRHIAQALGYRAMDRLLAGLRAQ</sequence>
<keyword evidence="2" id="KW-0547">Nucleotide-binding</keyword>
<dbReference type="Gene3D" id="3.30.230.10">
    <property type="match status" value="1"/>
</dbReference>
<dbReference type="InterPro" id="IPR014721">
    <property type="entry name" value="Ribsml_uS5_D2-typ_fold_subgr"/>
</dbReference>
<proteinExistence type="inferred from homology"/>
<dbReference type="Proteomes" id="UP000294832">
    <property type="component" value="Unassembled WGS sequence"/>
</dbReference>
<keyword evidence="3" id="KW-0067">ATP-binding</keyword>
<organism evidence="5 6">
    <name type="scientific">Shewanella fodinae</name>
    <dbReference type="NCBI Taxonomy" id="552357"/>
    <lineage>
        <taxon>Bacteria</taxon>
        <taxon>Pseudomonadati</taxon>
        <taxon>Pseudomonadota</taxon>
        <taxon>Gammaproteobacteria</taxon>
        <taxon>Alteromonadales</taxon>
        <taxon>Shewanellaceae</taxon>
        <taxon>Shewanella</taxon>
    </lineage>
</organism>
<dbReference type="InterPro" id="IPR020568">
    <property type="entry name" value="Ribosomal_Su5_D2-typ_SF"/>
</dbReference>
<dbReference type="OrthoDB" id="9813147at2"/>
<evidence type="ECO:0000256" key="2">
    <source>
        <dbReference type="ARBA" id="ARBA00022741"/>
    </source>
</evidence>
<keyword evidence="6" id="KW-1185">Reference proteome</keyword>
<dbReference type="GO" id="GO:0003677">
    <property type="term" value="F:DNA binding"/>
    <property type="evidence" value="ECO:0007669"/>
    <property type="project" value="InterPro"/>
</dbReference>
<protein>
    <submittedName>
        <fullName evidence="5">Magnesium chelatase family protein</fullName>
    </submittedName>
</protein>
<evidence type="ECO:0000313" key="5">
    <source>
        <dbReference type="EMBL" id="TCN90752.1"/>
    </source>
</evidence>
<dbReference type="AlphaFoldDB" id="A0A4R2FHW5"/>
<evidence type="ECO:0000259" key="4">
    <source>
        <dbReference type="SMART" id="SM00382"/>
    </source>
</evidence>
<feature type="domain" description="AAA+ ATPase" evidence="4">
    <location>
        <begin position="213"/>
        <end position="392"/>
    </location>
</feature>
<dbReference type="InterPro" id="IPR045006">
    <property type="entry name" value="CHLI-like"/>
</dbReference>
<dbReference type="InterPro" id="IPR000523">
    <property type="entry name" value="Mg_chelatse_chII-like_cat_dom"/>
</dbReference>
<dbReference type="InterPro" id="IPR027417">
    <property type="entry name" value="P-loop_NTPase"/>
</dbReference>
<dbReference type="Pfam" id="PF01078">
    <property type="entry name" value="Mg_chelatase"/>
    <property type="match status" value="1"/>
</dbReference>
<name>A0A4R2FHW5_9GAMM</name>
<dbReference type="Pfam" id="PF13335">
    <property type="entry name" value="Mg_chelatase_C"/>
    <property type="match status" value="1"/>
</dbReference>
<dbReference type="NCBIfam" id="NF007365">
    <property type="entry name" value="PRK09862.1"/>
    <property type="match status" value="1"/>
</dbReference>
<dbReference type="NCBIfam" id="TIGR00368">
    <property type="entry name" value="YifB family Mg chelatase-like AAA ATPase"/>
    <property type="match status" value="1"/>
</dbReference>
<dbReference type="SMART" id="SM00382">
    <property type="entry name" value="AAA"/>
    <property type="match status" value="1"/>
</dbReference>
<accession>A0A4R2FHW5</accession>
<dbReference type="PANTHER" id="PTHR32039">
    <property type="entry name" value="MAGNESIUM-CHELATASE SUBUNIT CHLI"/>
    <property type="match status" value="1"/>
</dbReference>
<dbReference type="Pfam" id="PF13541">
    <property type="entry name" value="ChlI"/>
    <property type="match status" value="1"/>
</dbReference>
<dbReference type="PRINTS" id="PR01657">
    <property type="entry name" value="MCMFAMILY"/>
</dbReference>
<comment type="similarity">
    <text evidence="1">Belongs to the Mg-chelatase subunits D/I family. ComM subfamily.</text>
</comment>
<dbReference type="InterPro" id="IPR001208">
    <property type="entry name" value="MCM_dom"/>
</dbReference>
<dbReference type="InterPro" id="IPR004482">
    <property type="entry name" value="Mg_chelat-rel"/>
</dbReference>
<gene>
    <name evidence="5" type="ORF">EDC91_101228</name>
</gene>
<dbReference type="InterPro" id="IPR025158">
    <property type="entry name" value="Mg_chelat-rel_C"/>
</dbReference>
<dbReference type="EMBL" id="SLWF01000001">
    <property type="protein sequence ID" value="TCN90752.1"/>
    <property type="molecule type" value="Genomic_DNA"/>
</dbReference>
<evidence type="ECO:0000256" key="3">
    <source>
        <dbReference type="ARBA" id="ARBA00022840"/>
    </source>
</evidence>
<dbReference type="SUPFAM" id="SSF54211">
    <property type="entry name" value="Ribosomal protein S5 domain 2-like"/>
    <property type="match status" value="1"/>
</dbReference>
<evidence type="ECO:0000256" key="1">
    <source>
        <dbReference type="ARBA" id="ARBA00006354"/>
    </source>
</evidence>
<dbReference type="RefSeq" id="WP_133037481.1">
    <property type="nucleotide sequence ID" value="NZ_SLWF01000001.1"/>
</dbReference>
<evidence type="ECO:0000313" key="6">
    <source>
        <dbReference type="Proteomes" id="UP000294832"/>
    </source>
</evidence>
<comment type="caution">
    <text evidence="5">The sequence shown here is derived from an EMBL/GenBank/DDBJ whole genome shotgun (WGS) entry which is preliminary data.</text>
</comment>
<reference evidence="5 6" key="1">
    <citation type="submission" date="2019-03" db="EMBL/GenBank/DDBJ databases">
        <title>Freshwater and sediment microbial communities from various areas in North America, analyzing microbe dynamics in response to fracking.</title>
        <authorList>
            <person name="Lamendella R."/>
        </authorList>
    </citation>
    <scope>NUCLEOTIDE SEQUENCE [LARGE SCALE GENOMIC DNA]</scope>
    <source>
        <strain evidence="5 6">74A</strain>
    </source>
</reference>